<name>A0A1J4PZ74_9ACTN</name>
<organism evidence="3 4">
    <name type="scientific">Streptomyces malaysiense</name>
    <dbReference type="NCBI Taxonomy" id="1428626"/>
    <lineage>
        <taxon>Bacteria</taxon>
        <taxon>Bacillati</taxon>
        <taxon>Actinomycetota</taxon>
        <taxon>Actinomycetes</taxon>
        <taxon>Kitasatosporales</taxon>
        <taxon>Streptomycetaceae</taxon>
        <taxon>Streptomyces</taxon>
    </lineage>
</organism>
<keyword evidence="1" id="KW-0812">Transmembrane</keyword>
<dbReference type="EMBL" id="LBDA02000051">
    <property type="protein sequence ID" value="OIK25580.1"/>
    <property type="molecule type" value="Genomic_DNA"/>
</dbReference>
<dbReference type="OrthoDB" id="4174975at2"/>
<feature type="transmembrane region" description="Helical" evidence="1">
    <location>
        <begin position="172"/>
        <end position="193"/>
    </location>
</feature>
<feature type="transmembrane region" description="Helical" evidence="1">
    <location>
        <begin position="60"/>
        <end position="79"/>
    </location>
</feature>
<reference evidence="3" key="1">
    <citation type="submission" date="2016-10" db="EMBL/GenBank/DDBJ databases">
        <title>Genome sequence of Streptomyces malaysiense MUSC 136.</title>
        <authorList>
            <person name="Lee L.-H."/>
            <person name="Ser H.-L."/>
        </authorList>
    </citation>
    <scope>NUCLEOTIDE SEQUENCE [LARGE SCALE GENOMIC DNA]</scope>
    <source>
        <strain evidence="3">MUSC 136</strain>
    </source>
</reference>
<accession>A0A1J4PZ74</accession>
<evidence type="ECO:0000259" key="2">
    <source>
        <dbReference type="Pfam" id="PF14219"/>
    </source>
</evidence>
<comment type="caution">
    <text evidence="3">The sequence shown here is derived from an EMBL/GenBank/DDBJ whole genome shotgun (WGS) entry which is preliminary data.</text>
</comment>
<sequence>MTGVATTVTVLISLELVRELLVTVAGWRLYFLVHDYLAGRATAADVLAADSDALAKLGSVWVLVLVWVAAGIAWLVWLWRARINSELMSGAAAHRRARGWVVGGWTVPVANLWIPYQVVSDVWRASAPRRSVPVTLISAWWALYAVANVIVKPIQWRVSSQLDSEHQVLANANLCTLLTALYVAAGLLLILIVRRVTAWQTYGHAGNAV</sequence>
<dbReference type="InterPro" id="IPR025565">
    <property type="entry name" value="DUF4328"/>
</dbReference>
<proteinExistence type="predicted"/>
<feature type="transmembrane region" description="Helical" evidence="1">
    <location>
        <begin position="131"/>
        <end position="151"/>
    </location>
</feature>
<dbReference type="AlphaFoldDB" id="A0A1J4PZ74"/>
<keyword evidence="4" id="KW-1185">Reference proteome</keyword>
<evidence type="ECO:0000313" key="4">
    <source>
        <dbReference type="Proteomes" id="UP000034838"/>
    </source>
</evidence>
<dbReference type="Pfam" id="PF14219">
    <property type="entry name" value="DUF4328"/>
    <property type="match status" value="1"/>
</dbReference>
<feature type="transmembrane region" description="Helical" evidence="1">
    <location>
        <begin position="100"/>
        <end position="119"/>
    </location>
</feature>
<dbReference type="Proteomes" id="UP000034838">
    <property type="component" value="Unassembled WGS sequence"/>
</dbReference>
<keyword evidence="1" id="KW-1133">Transmembrane helix</keyword>
<evidence type="ECO:0000256" key="1">
    <source>
        <dbReference type="SAM" id="Phobius"/>
    </source>
</evidence>
<keyword evidence="1" id="KW-0472">Membrane</keyword>
<evidence type="ECO:0000313" key="3">
    <source>
        <dbReference type="EMBL" id="OIK25580.1"/>
    </source>
</evidence>
<gene>
    <name evidence="3" type="ORF">VT52_021160</name>
</gene>
<feature type="domain" description="DUF4328" evidence="2">
    <location>
        <begin position="45"/>
        <end position="198"/>
    </location>
</feature>
<protein>
    <recommendedName>
        <fullName evidence="2">DUF4328 domain-containing protein</fullName>
    </recommendedName>
</protein>